<evidence type="ECO:0000256" key="3">
    <source>
        <dbReference type="ARBA" id="ARBA00022448"/>
    </source>
</evidence>
<feature type="transmembrane region" description="Helical" evidence="9">
    <location>
        <begin position="361"/>
        <end position="394"/>
    </location>
</feature>
<dbReference type="PANTHER" id="PTHR24223:SF456">
    <property type="entry name" value="MULTIDRUG RESISTANCE-ASSOCIATED PROTEIN LETHAL(2)03659"/>
    <property type="match status" value="1"/>
</dbReference>
<dbReference type="Proteomes" id="UP001214638">
    <property type="component" value="Unassembled WGS sequence"/>
</dbReference>
<evidence type="ECO:0000313" key="13">
    <source>
        <dbReference type="Proteomes" id="UP001214638"/>
    </source>
</evidence>
<proteinExistence type="inferred from homology"/>
<dbReference type="InterPro" id="IPR003593">
    <property type="entry name" value="AAA+_ATPase"/>
</dbReference>
<dbReference type="InterPro" id="IPR003439">
    <property type="entry name" value="ABC_transporter-like_ATP-bd"/>
</dbReference>
<evidence type="ECO:0000256" key="2">
    <source>
        <dbReference type="ARBA" id="ARBA00009726"/>
    </source>
</evidence>
<reference evidence="12" key="1">
    <citation type="journal article" date="2023" name="Nat. Microbiol.">
        <title>Babesia duncani multi-omics identifies virulence factors and drug targets.</title>
        <authorList>
            <person name="Singh P."/>
            <person name="Lonardi S."/>
            <person name="Liang Q."/>
            <person name="Vydyam P."/>
            <person name="Khabirova E."/>
            <person name="Fang T."/>
            <person name="Gihaz S."/>
            <person name="Thekkiniath J."/>
            <person name="Munshi M."/>
            <person name="Abel S."/>
            <person name="Ciampossin L."/>
            <person name="Batugedara G."/>
            <person name="Gupta M."/>
            <person name="Lu X.M."/>
            <person name="Lenz T."/>
            <person name="Chakravarty S."/>
            <person name="Cornillot E."/>
            <person name="Hu Y."/>
            <person name="Ma W."/>
            <person name="Gonzalez L.M."/>
            <person name="Sanchez S."/>
            <person name="Estrada K."/>
            <person name="Sanchez-Flores A."/>
            <person name="Montero E."/>
            <person name="Harb O.S."/>
            <person name="Le Roch K.G."/>
            <person name="Mamoun C.B."/>
        </authorList>
    </citation>
    <scope>NUCLEOTIDE SEQUENCE</scope>
    <source>
        <strain evidence="12">WA1</strain>
    </source>
</reference>
<dbReference type="GO" id="GO:0140359">
    <property type="term" value="F:ABC-type transporter activity"/>
    <property type="evidence" value="ECO:0007669"/>
    <property type="project" value="InterPro"/>
</dbReference>
<evidence type="ECO:0000256" key="4">
    <source>
        <dbReference type="ARBA" id="ARBA00022692"/>
    </source>
</evidence>
<feature type="transmembrane region" description="Helical" evidence="9">
    <location>
        <begin position="112"/>
        <end position="134"/>
    </location>
</feature>
<dbReference type="SUPFAM" id="SSF52540">
    <property type="entry name" value="P-loop containing nucleoside triphosphate hydrolases"/>
    <property type="match status" value="2"/>
</dbReference>
<evidence type="ECO:0000256" key="8">
    <source>
        <dbReference type="ARBA" id="ARBA00023136"/>
    </source>
</evidence>
<evidence type="ECO:0000313" key="12">
    <source>
        <dbReference type="EMBL" id="KAK2196646.1"/>
    </source>
</evidence>
<dbReference type="Pfam" id="PF00664">
    <property type="entry name" value="ABC_membrane"/>
    <property type="match status" value="1"/>
</dbReference>
<feature type="transmembrane region" description="Helical" evidence="9">
    <location>
        <begin position="813"/>
        <end position="838"/>
    </location>
</feature>
<dbReference type="GeneID" id="94336193"/>
<dbReference type="SUPFAM" id="SSF90123">
    <property type="entry name" value="ABC transporter transmembrane region"/>
    <property type="match status" value="2"/>
</dbReference>
<feature type="transmembrane region" description="Helical" evidence="9">
    <location>
        <begin position="291"/>
        <end position="311"/>
    </location>
</feature>
<keyword evidence="8 9" id="KW-0472">Membrane</keyword>
<evidence type="ECO:0000259" key="10">
    <source>
        <dbReference type="PROSITE" id="PS50893"/>
    </source>
</evidence>
<feature type="transmembrane region" description="Helical" evidence="9">
    <location>
        <begin position="146"/>
        <end position="167"/>
    </location>
</feature>
<feature type="domain" description="ABC transmembrane type-1" evidence="11">
    <location>
        <begin position="827"/>
        <end position="1123"/>
    </location>
</feature>
<evidence type="ECO:0000256" key="9">
    <source>
        <dbReference type="SAM" id="Phobius"/>
    </source>
</evidence>
<evidence type="ECO:0000256" key="1">
    <source>
        <dbReference type="ARBA" id="ARBA00004141"/>
    </source>
</evidence>
<dbReference type="GO" id="GO:0005524">
    <property type="term" value="F:ATP binding"/>
    <property type="evidence" value="ECO:0007669"/>
    <property type="project" value="UniProtKB-KW"/>
</dbReference>
<comment type="caution">
    <text evidence="12">The sequence shown here is derived from an EMBL/GenBank/DDBJ whole genome shotgun (WGS) entry which is preliminary data.</text>
</comment>
<dbReference type="PANTHER" id="PTHR24223">
    <property type="entry name" value="ATP-BINDING CASSETTE SUB-FAMILY C"/>
    <property type="match status" value="1"/>
</dbReference>
<feature type="transmembrane region" description="Helical" evidence="9">
    <location>
        <begin position="1068"/>
        <end position="1088"/>
    </location>
</feature>
<dbReference type="Gene3D" id="3.40.50.300">
    <property type="entry name" value="P-loop containing nucleotide triphosphate hydrolases"/>
    <property type="match status" value="2"/>
</dbReference>
<dbReference type="InterPro" id="IPR036640">
    <property type="entry name" value="ABC1_TM_sf"/>
</dbReference>
<accession>A0AAD9UP66</accession>
<evidence type="ECO:0000256" key="7">
    <source>
        <dbReference type="ARBA" id="ARBA00022989"/>
    </source>
</evidence>
<evidence type="ECO:0000259" key="11">
    <source>
        <dbReference type="PROSITE" id="PS50929"/>
    </source>
</evidence>
<keyword evidence="13" id="KW-1185">Reference proteome</keyword>
<dbReference type="SMART" id="SM00382">
    <property type="entry name" value="AAA"/>
    <property type="match status" value="2"/>
</dbReference>
<feature type="transmembrane region" description="Helical" evidence="9">
    <location>
        <begin position="406"/>
        <end position="424"/>
    </location>
</feature>
<dbReference type="PROSITE" id="PS50929">
    <property type="entry name" value="ABC_TM1F"/>
    <property type="match status" value="1"/>
</dbReference>
<evidence type="ECO:0000256" key="6">
    <source>
        <dbReference type="ARBA" id="ARBA00022840"/>
    </source>
</evidence>
<dbReference type="InterPro" id="IPR011527">
    <property type="entry name" value="ABC1_TM_dom"/>
</dbReference>
<dbReference type="Pfam" id="PF00005">
    <property type="entry name" value="ABC_tran"/>
    <property type="match status" value="2"/>
</dbReference>
<dbReference type="RefSeq" id="XP_067803488.1">
    <property type="nucleotide sequence ID" value="XM_067946924.1"/>
</dbReference>
<keyword evidence="6" id="KW-0067">ATP-binding</keyword>
<dbReference type="InterPro" id="IPR050173">
    <property type="entry name" value="ABC_transporter_C-like"/>
</dbReference>
<keyword evidence="4 9" id="KW-0812">Transmembrane</keyword>
<protein>
    <submittedName>
        <fullName evidence="12">Bifunctional P-loop containing nucleoside triphosphate hydrolase/ABC transporter type 1</fullName>
    </submittedName>
</protein>
<name>A0AAD9UP66_9APIC</name>
<comment type="subcellular location">
    <subcellularLocation>
        <location evidence="1">Membrane</location>
        <topology evidence="1">Multi-pass membrane protein</topology>
    </subcellularLocation>
</comment>
<evidence type="ECO:0000256" key="5">
    <source>
        <dbReference type="ARBA" id="ARBA00022741"/>
    </source>
</evidence>
<feature type="transmembrane region" description="Helical" evidence="9">
    <location>
        <begin position="261"/>
        <end position="285"/>
    </location>
</feature>
<keyword evidence="7 9" id="KW-1133">Transmembrane helix</keyword>
<dbReference type="GO" id="GO:0016020">
    <property type="term" value="C:membrane"/>
    <property type="evidence" value="ECO:0007669"/>
    <property type="project" value="UniProtKB-SubCell"/>
</dbReference>
<feature type="transmembrane region" description="Helical" evidence="9">
    <location>
        <begin position="880"/>
        <end position="899"/>
    </location>
</feature>
<dbReference type="InterPro" id="IPR027417">
    <property type="entry name" value="P-loop_NTPase"/>
</dbReference>
<keyword evidence="5" id="KW-0547">Nucleotide-binding</keyword>
<gene>
    <name evidence="12" type="ORF">BdWA1_001895</name>
</gene>
<feature type="transmembrane region" description="Helical" evidence="9">
    <location>
        <begin position="952"/>
        <end position="970"/>
    </location>
</feature>
<comment type="similarity">
    <text evidence="2">Belongs to the ABC transporter superfamily. ABCC family. Conjugate transporter (TC 3.A.1.208) subfamily.</text>
</comment>
<sequence length="1516" mass="172403">MIKEKIIMEDNAPLPSFDSKGVFNFLFLNWISYWIKKLDSGDVDPEELPRLPIADRISYWQPIFSKHVGDSLLRLEEFTHQSQDRSLSGNRIKKTHKSIYLKCLWLTVRKRVLILIIFTVISSLCSFISTLMLNELMSSLSSNEKSYTRIALCATTIPILEVFFSIMDDHLMYYSLRLKVVIEYLLSMTVFEHGLCYRRSYAAPYEDIGAPKWCKNIVHSKSKNSSCTISPFECPASRHQNYELSASIYMYLIKDSYCGSFIFDSIASFFKVAVKIFGGMSIIYYKMTVNITYPLIIVLSIILVMIIIELINGEILKHSLASSDYRVKKVSEIMQDFNLLKNGAMEDLGYNKITNSRNDELYLLACRFFCFFTAFALNHITGSIAILIILLDYIGKLKDDGSSTEFNIAAPITLLHVISLLVTSTRMLPEAISRYISARKSIDRLDMFIQKCSPNYYLKSHGNGTRGAQYGNDANKKTLEDDMLVEFNNASFGWINSREELLKSNTDNALFRNINFVLKQGEIAFVTGRQGCGKSSFIKSVLGEMTLLDGSMAVAPLSTGMPIFYASQNVWIPKGSIKSTIIFDHGYDENIYKKIVRCVELESDFSSWAEGDERVVSDRGYSLSGGQRIRLGLARAMYAYMIYSRDNDNMKSDPCCFLMCLDDVFTGLDPIVAKSIFNNLFNPTDGLLLKGDVSVICTINNVGVEDYVTQEFLSSNPDFKYYKIGDRNIVSSNTIIVDSPRSIQKMRRPLKSMSRCFMFNGNRSLSISTNNDFDTQSYTARCPLAHGGYSTINQCSLDTNEIQKNDCNTSKGYITYFYAFGKVILGFVILLLLAATILESANKVLITDWSNSVMEHLKNGSNDAMDSQINNDHVSTTTKLIIMTVMIILLVFSGTYLGIYGNIKACKVLHEYAVKSIFFKSSSELKIRKSLNNTLSVFAGDFTLIDDTWGKLFILVMFLVLDIIVRIPTICYSLPIISPFPFLAVFILLVFVSRTIFVPHKKIFKRYLGTMAKFNGVYSNAVTGAHIFRRYKKEVEFMKSIHEASNIFYGLTINGFAVNIWTSIRVRLLFAVLNCAVVCVPIVLDLFFNWDVPVGHFGLALSLCMNFNGSIQLFLKTAMSLEKVACAMLRFNEFFLYDSSCSLQENFENMNEIALYDDQFGSEKENRKKTELLIKRRIVDYRMGLSRRYRCFLSNWFIRPKIDIVKLSDYLPFDHVKIELKDVYVPQPNSSSSDVCYILRNINCSANASEIIGVIGRTGSGKSTLLYTLQNISRRRKGSVLLDGRDLNDIPRRIIRLIVGVLPQIPFVFKGCTIRGFLDPRRFYSDSEINAALSICGLLEFVEMLPGGKGLNTVIEPDNFPTPEKKKYRRGIDDWNMQVFNKRKYEESKSTSLFSNRQLRCLSLVRLMLYRNQFRLLLVDEPPFENSVSMDNKDMNCNGNSYMELSLPLYDLIKKYFHHCTVFIVAHDTNSIKSCTSIWIMSSGEVIKQLDSKDLLQNSDGISVHSILTKYGNAAQ</sequence>
<keyword evidence="12" id="KW-0378">Hydrolase</keyword>
<feature type="transmembrane region" description="Helical" evidence="9">
    <location>
        <begin position="976"/>
        <end position="997"/>
    </location>
</feature>
<dbReference type="GO" id="GO:0016887">
    <property type="term" value="F:ATP hydrolysis activity"/>
    <property type="evidence" value="ECO:0007669"/>
    <property type="project" value="InterPro"/>
</dbReference>
<dbReference type="EMBL" id="JALLKP010000002">
    <property type="protein sequence ID" value="KAK2196646.1"/>
    <property type="molecule type" value="Genomic_DNA"/>
</dbReference>
<organism evidence="12 13">
    <name type="scientific">Babesia duncani</name>
    <dbReference type="NCBI Taxonomy" id="323732"/>
    <lineage>
        <taxon>Eukaryota</taxon>
        <taxon>Sar</taxon>
        <taxon>Alveolata</taxon>
        <taxon>Apicomplexa</taxon>
        <taxon>Aconoidasida</taxon>
        <taxon>Piroplasmida</taxon>
        <taxon>Babesiidae</taxon>
        <taxon>Babesia</taxon>
    </lineage>
</organism>
<feature type="domain" description="ABC transporter" evidence="10">
    <location>
        <begin position="496"/>
        <end position="758"/>
    </location>
</feature>
<feature type="domain" description="ABC transporter" evidence="10">
    <location>
        <begin position="1218"/>
        <end position="1508"/>
    </location>
</feature>
<dbReference type="Gene3D" id="1.20.1560.10">
    <property type="entry name" value="ABC transporter type 1, transmembrane domain"/>
    <property type="match status" value="2"/>
</dbReference>
<dbReference type="PROSITE" id="PS50893">
    <property type="entry name" value="ABC_TRANSPORTER_2"/>
    <property type="match status" value="2"/>
</dbReference>
<dbReference type="KEGG" id="bdw:94336193"/>
<keyword evidence="3" id="KW-0813">Transport</keyword>